<dbReference type="AlphaFoldDB" id="A0AAD4CIL7"/>
<evidence type="ECO:0008006" key="4">
    <source>
        <dbReference type="Google" id="ProtNLM"/>
    </source>
</evidence>
<organism evidence="2 3">
    <name type="scientific">Aspergillus nanangensis</name>
    <dbReference type="NCBI Taxonomy" id="2582783"/>
    <lineage>
        <taxon>Eukaryota</taxon>
        <taxon>Fungi</taxon>
        <taxon>Dikarya</taxon>
        <taxon>Ascomycota</taxon>
        <taxon>Pezizomycotina</taxon>
        <taxon>Eurotiomycetes</taxon>
        <taxon>Eurotiomycetidae</taxon>
        <taxon>Eurotiales</taxon>
        <taxon>Aspergillaceae</taxon>
        <taxon>Aspergillus</taxon>
        <taxon>Aspergillus subgen. Circumdati</taxon>
    </lineage>
</organism>
<comment type="caution">
    <text evidence="2">The sequence shown here is derived from an EMBL/GenBank/DDBJ whole genome shotgun (WGS) entry which is preliminary data.</text>
</comment>
<dbReference type="Pfam" id="PF00378">
    <property type="entry name" value="ECH_1"/>
    <property type="match status" value="1"/>
</dbReference>
<dbReference type="Gene3D" id="1.10.12.10">
    <property type="entry name" value="Lyase 2-enoyl-coa Hydratase, Chain A, domain 2"/>
    <property type="match status" value="1"/>
</dbReference>
<proteinExistence type="inferred from homology"/>
<dbReference type="SUPFAM" id="SSF52096">
    <property type="entry name" value="ClpP/crotonase"/>
    <property type="match status" value="1"/>
</dbReference>
<dbReference type="CDD" id="cd06558">
    <property type="entry name" value="crotonase-like"/>
    <property type="match status" value="1"/>
</dbReference>
<protein>
    <recommendedName>
        <fullName evidence="4">Enoyl-CoA hydratase/isomerase family protein</fullName>
    </recommendedName>
</protein>
<dbReference type="Proteomes" id="UP001194746">
    <property type="component" value="Unassembled WGS sequence"/>
</dbReference>
<comment type="similarity">
    <text evidence="1">Belongs to the enoyl-CoA hydratase/isomerase family.</text>
</comment>
<evidence type="ECO:0000313" key="2">
    <source>
        <dbReference type="EMBL" id="KAF9887244.1"/>
    </source>
</evidence>
<dbReference type="PANTHER" id="PTHR43684">
    <property type="match status" value="1"/>
</dbReference>
<dbReference type="InterPro" id="IPR029045">
    <property type="entry name" value="ClpP/crotonase-like_dom_sf"/>
</dbReference>
<dbReference type="EMBL" id="VCAU01000064">
    <property type="protein sequence ID" value="KAF9887244.1"/>
    <property type="molecule type" value="Genomic_DNA"/>
</dbReference>
<reference evidence="2" key="2">
    <citation type="submission" date="2020-02" db="EMBL/GenBank/DDBJ databases">
        <authorList>
            <person name="Gilchrist C.L.M."/>
            <person name="Chooi Y.-H."/>
        </authorList>
    </citation>
    <scope>NUCLEOTIDE SEQUENCE</scope>
    <source>
        <strain evidence="2">MST-FP2251</strain>
    </source>
</reference>
<dbReference type="InterPro" id="IPR051053">
    <property type="entry name" value="ECH/Chromodomain_protein"/>
</dbReference>
<accession>A0AAD4CIL7</accession>
<dbReference type="Gene3D" id="3.90.226.10">
    <property type="entry name" value="2-enoyl-CoA Hydratase, Chain A, domain 1"/>
    <property type="match status" value="1"/>
</dbReference>
<keyword evidence="3" id="KW-1185">Reference proteome</keyword>
<name>A0AAD4CIL7_ASPNN</name>
<reference evidence="2" key="1">
    <citation type="journal article" date="2019" name="Beilstein J. Org. Chem.">
        <title>Nanangenines: drimane sesquiterpenoids as the dominant metabolite cohort of a novel Australian fungus, Aspergillus nanangensis.</title>
        <authorList>
            <person name="Lacey H.J."/>
            <person name="Gilchrist C.L.M."/>
            <person name="Crombie A."/>
            <person name="Kalaitzis J.A."/>
            <person name="Vuong D."/>
            <person name="Rutledge P.J."/>
            <person name="Turner P."/>
            <person name="Pitt J.I."/>
            <person name="Lacey E."/>
            <person name="Chooi Y.H."/>
            <person name="Piggott A.M."/>
        </authorList>
    </citation>
    <scope>NUCLEOTIDE SEQUENCE</scope>
    <source>
        <strain evidence="2">MST-FP2251</strain>
    </source>
</reference>
<evidence type="ECO:0000313" key="3">
    <source>
        <dbReference type="Proteomes" id="UP001194746"/>
    </source>
</evidence>
<evidence type="ECO:0000256" key="1">
    <source>
        <dbReference type="ARBA" id="ARBA00005254"/>
    </source>
</evidence>
<sequence length="255" mass="28138">MASSLEQAFQMLHSDERVKVVVLTGTGRMFCAGSDLDVGFGDGKEHPNDFRDIGGRVAVAMHRCQKPTIVALQGSAVGVGMTMTLPAAIRICHAKSKYGFVFTRRGLPLESCSSYFLPRLIGLSRAMFLITTGGVYPPESRFFGDLFTEALPEADRVLPRALELASDIADNVSPMASALSRAMLWDGADSPEQAHLLESMVFHSRVGSHDHQEGVNSFFEKRKPAFKANLQGNWPPNYPWWVQPNIDLDMRGYCK</sequence>
<dbReference type="InterPro" id="IPR014748">
    <property type="entry name" value="Enoyl-CoA_hydra_C"/>
</dbReference>
<dbReference type="InterPro" id="IPR001753">
    <property type="entry name" value="Enoyl-CoA_hydra/iso"/>
</dbReference>
<dbReference type="PANTHER" id="PTHR43684:SF4">
    <property type="entry name" value="ENOYL-COA HYDRATASE_ISOMERASE FAMILY PROTEIN (AFU_ORTHOLOGUE AFUA_1G01890)"/>
    <property type="match status" value="1"/>
</dbReference>
<gene>
    <name evidence="2" type="ORF">FE257_010372</name>
</gene>